<dbReference type="Gene3D" id="1.10.260.40">
    <property type="entry name" value="lambda repressor-like DNA-binding domains"/>
    <property type="match status" value="1"/>
</dbReference>
<dbReference type="InterPro" id="IPR010982">
    <property type="entry name" value="Lambda_DNA-bd_dom_sf"/>
</dbReference>
<dbReference type="InterPro" id="IPR001387">
    <property type="entry name" value="Cro/C1-type_HTH"/>
</dbReference>
<keyword evidence="3" id="KW-1185">Reference proteome</keyword>
<dbReference type="OrthoDB" id="3428567at2"/>
<evidence type="ECO:0000313" key="3">
    <source>
        <dbReference type="Proteomes" id="UP000325529"/>
    </source>
</evidence>
<feature type="region of interest" description="Disordered" evidence="1">
    <location>
        <begin position="90"/>
        <end position="133"/>
    </location>
</feature>
<gene>
    <name evidence="2" type="ORF">CP970_11160</name>
</gene>
<dbReference type="RefSeq" id="WP_055544923.1">
    <property type="nucleotide sequence ID" value="NZ_CP023699.1"/>
</dbReference>
<dbReference type="CDD" id="cd00093">
    <property type="entry name" value="HTH_XRE"/>
    <property type="match status" value="1"/>
</dbReference>
<sequence length="133" mass="15059">MTRRGNSQRRQRFGANLAGWRVRAGLTQRQLAQIMFALSGRRWQVCRFKIALWERGARIPHEWLAIYAQALKVPFEQFARTAQVLDAPLGGVVQEDRAGPQGRRHRPAARSQDSQGRRHGRLPQKGTGGLPVV</sequence>
<organism evidence="2 3">
    <name type="scientific">Streptomyces kanamyceticus</name>
    <dbReference type="NCBI Taxonomy" id="1967"/>
    <lineage>
        <taxon>Bacteria</taxon>
        <taxon>Bacillati</taxon>
        <taxon>Actinomycetota</taxon>
        <taxon>Actinomycetes</taxon>
        <taxon>Kitasatosporales</taxon>
        <taxon>Streptomycetaceae</taxon>
        <taxon>Streptomyces</taxon>
    </lineage>
</organism>
<dbReference type="EMBL" id="CP023699">
    <property type="protein sequence ID" value="QEU91370.1"/>
    <property type="molecule type" value="Genomic_DNA"/>
</dbReference>
<accession>A0A5J6G6K6</accession>
<dbReference type="KEGG" id="ska:CP970_11160"/>
<evidence type="ECO:0000256" key="1">
    <source>
        <dbReference type="SAM" id="MobiDB-lite"/>
    </source>
</evidence>
<reference evidence="2 3" key="1">
    <citation type="submission" date="2017-09" db="EMBL/GenBank/DDBJ databases">
        <authorList>
            <person name="Lee N."/>
            <person name="Cho B.-K."/>
        </authorList>
    </citation>
    <scope>NUCLEOTIDE SEQUENCE [LARGE SCALE GENOMIC DNA]</scope>
    <source>
        <strain evidence="2 3">ATCC 12853</strain>
    </source>
</reference>
<protein>
    <submittedName>
        <fullName evidence="2">XRE family transcriptional regulator</fullName>
    </submittedName>
</protein>
<dbReference type="GO" id="GO:0003677">
    <property type="term" value="F:DNA binding"/>
    <property type="evidence" value="ECO:0007669"/>
    <property type="project" value="InterPro"/>
</dbReference>
<proteinExistence type="predicted"/>
<evidence type="ECO:0000313" key="2">
    <source>
        <dbReference type="EMBL" id="QEU91370.1"/>
    </source>
</evidence>
<name>A0A5J6G6K6_STRKN</name>
<dbReference type="SUPFAM" id="SSF47413">
    <property type="entry name" value="lambda repressor-like DNA-binding domains"/>
    <property type="match status" value="1"/>
</dbReference>
<dbReference type="Proteomes" id="UP000325529">
    <property type="component" value="Chromosome"/>
</dbReference>
<dbReference type="AlphaFoldDB" id="A0A5J6G6K6"/>